<proteinExistence type="predicted"/>
<gene>
    <name evidence="2" type="ORF">C5O25_04870</name>
</gene>
<feature type="transmembrane region" description="Helical" evidence="1">
    <location>
        <begin position="71"/>
        <end position="93"/>
    </location>
</feature>
<evidence type="ECO:0000313" key="3">
    <source>
        <dbReference type="Proteomes" id="UP000244925"/>
    </source>
</evidence>
<dbReference type="EMBL" id="PUBV01000007">
    <property type="protein sequence ID" value="PWB08172.1"/>
    <property type="molecule type" value="Genomic_DNA"/>
</dbReference>
<evidence type="ECO:0000313" key="2">
    <source>
        <dbReference type="EMBL" id="PWB08172.1"/>
    </source>
</evidence>
<feature type="transmembrane region" description="Helical" evidence="1">
    <location>
        <begin position="126"/>
        <end position="145"/>
    </location>
</feature>
<sequence>MKNFNLSFWGRTRYWWVVLTVGILMVICGFAYWIWPVSGFAIASQLFGWLLVLAGIVQLCVAAGPNHGRGWGWWLAGGIIDMFIGFMLVRSVVLSEAVFPYFIAIIFLYWGISAIISSVSQRDRRYWWLYLINGILLMIIGFFFIEAGWVQDMMMTSFLTSLAFIYWGFSIAMVSYDMKPTRN</sequence>
<dbReference type="GeneID" id="93424968"/>
<name>A0A2V1J0H0_9BACT</name>
<dbReference type="InterPro" id="IPR052712">
    <property type="entry name" value="Acid_resist_chaperone_HdeD"/>
</dbReference>
<accession>A0A2V1J0H0</accession>
<keyword evidence="1" id="KW-0472">Membrane</keyword>
<dbReference type="GO" id="GO:0005886">
    <property type="term" value="C:plasma membrane"/>
    <property type="evidence" value="ECO:0007669"/>
    <property type="project" value="TreeGrafter"/>
</dbReference>
<dbReference type="Pfam" id="PF03729">
    <property type="entry name" value="DUF308"/>
    <property type="match status" value="1"/>
</dbReference>
<dbReference type="RefSeq" id="WP_107035609.1">
    <property type="nucleotide sequence ID" value="NZ_CAOLHR010000031.1"/>
</dbReference>
<feature type="transmembrane region" description="Helical" evidence="1">
    <location>
        <begin position="99"/>
        <end position="119"/>
    </location>
</feature>
<dbReference type="PANTHER" id="PTHR34989">
    <property type="entry name" value="PROTEIN HDED"/>
    <property type="match status" value="1"/>
</dbReference>
<comment type="caution">
    <text evidence="2">The sequence shown here is derived from an EMBL/GenBank/DDBJ whole genome shotgun (WGS) entry which is preliminary data.</text>
</comment>
<feature type="transmembrane region" description="Helical" evidence="1">
    <location>
        <begin position="157"/>
        <end position="176"/>
    </location>
</feature>
<evidence type="ECO:0008006" key="4">
    <source>
        <dbReference type="Google" id="ProtNLM"/>
    </source>
</evidence>
<dbReference type="AlphaFoldDB" id="A0A2V1J0H0"/>
<keyword evidence="1" id="KW-1133">Transmembrane helix</keyword>
<keyword evidence="1" id="KW-0812">Transmembrane</keyword>
<protein>
    <recommendedName>
        <fullName evidence="4">HdeD family acid-resistance protein</fullName>
    </recommendedName>
</protein>
<dbReference type="InterPro" id="IPR005325">
    <property type="entry name" value="DUF308_memb"/>
</dbReference>
<feature type="transmembrane region" description="Helical" evidence="1">
    <location>
        <begin position="12"/>
        <end position="34"/>
    </location>
</feature>
<organism evidence="2 3">
    <name type="scientific">Paramuribaculum intestinale</name>
    <dbReference type="NCBI Taxonomy" id="2094151"/>
    <lineage>
        <taxon>Bacteria</taxon>
        <taxon>Pseudomonadati</taxon>
        <taxon>Bacteroidota</taxon>
        <taxon>Bacteroidia</taxon>
        <taxon>Bacteroidales</taxon>
        <taxon>Muribaculaceae</taxon>
        <taxon>Paramuribaculum</taxon>
    </lineage>
</organism>
<dbReference type="PANTHER" id="PTHR34989:SF1">
    <property type="entry name" value="PROTEIN HDED"/>
    <property type="match status" value="1"/>
</dbReference>
<evidence type="ECO:0000256" key="1">
    <source>
        <dbReference type="SAM" id="Phobius"/>
    </source>
</evidence>
<reference evidence="3" key="1">
    <citation type="submission" date="2018-02" db="EMBL/GenBank/DDBJ databases">
        <authorList>
            <person name="Clavel T."/>
            <person name="Strowig T."/>
        </authorList>
    </citation>
    <scope>NUCLEOTIDE SEQUENCE [LARGE SCALE GENOMIC DNA]</scope>
    <source>
        <strain evidence="3">DSM 100764</strain>
    </source>
</reference>
<feature type="transmembrane region" description="Helical" evidence="1">
    <location>
        <begin position="46"/>
        <end position="64"/>
    </location>
</feature>
<keyword evidence="3" id="KW-1185">Reference proteome</keyword>
<dbReference type="Proteomes" id="UP000244925">
    <property type="component" value="Unassembled WGS sequence"/>
</dbReference>